<dbReference type="OrthoDB" id="387240at2"/>
<name>A0A5B8XXP1_9DELT</name>
<dbReference type="PANTHER" id="PTHR36846">
    <property type="entry name" value="PROTEIN VIAA"/>
    <property type="match status" value="1"/>
</dbReference>
<dbReference type="KEGG" id="bbae:FRD01_22510"/>
<evidence type="ECO:0000313" key="2">
    <source>
        <dbReference type="EMBL" id="QED29957.1"/>
    </source>
</evidence>
<dbReference type="InterPro" id="IPR036465">
    <property type="entry name" value="vWFA_dom_sf"/>
</dbReference>
<dbReference type="AlphaFoldDB" id="A0A5B8XXP1"/>
<dbReference type="SUPFAM" id="SSF53300">
    <property type="entry name" value="vWA-like"/>
    <property type="match status" value="1"/>
</dbReference>
<dbReference type="RefSeq" id="WP_146963210.1">
    <property type="nucleotide sequence ID" value="NZ_CP042467.1"/>
</dbReference>
<gene>
    <name evidence="2" type="ORF">FRD01_22510</name>
</gene>
<accession>A0A5B8XXP1</accession>
<dbReference type="Gene3D" id="3.40.50.410">
    <property type="entry name" value="von Willebrand factor, type A domain"/>
    <property type="match status" value="1"/>
</dbReference>
<dbReference type="InterPro" id="IPR002035">
    <property type="entry name" value="VWF_A"/>
</dbReference>
<keyword evidence="3" id="KW-1185">Reference proteome</keyword>
<organism evidence="2 3">
    <name type="scientific">Microvenator marinus</name>
    <dbReference type="NCBI Taxonomy" id="2600177"/>
    <lineage>
        <taxon>Bacteria</taxon>
        <taxon>Deltaproteobacteria</taxon>
        <taxon>Bradymonadales</taxon>
        <taxon>Microvenatoraceae</taxon>
        <taxon>Microvenator</taxon>
    </lineage>
</organism>
<dbReference type="Proteomes" id="UP000321595">
    <property type="component" value="Chromosome"/>
</dbReference>
<evidence type="ECO:0000259" key="1">
    <source>
        <dbReference type="SMART" id="SM00327"/>
    </source>
</evidence>
<sequence>MNADAGSFLRHYSYLEDCPLHLVKHIFGSTLGSIEDRVRGVVSWRNALLKGEVPECEPWPGEVSARPVIAALEVLQLQRFFRNEAELVDEFLIQALEAFERREQDFTSAILAALQELEELQRRELEDDEDGVTDEDLELVRQLAEEVARESLGNEPDTQIMEKWQERERVWSEIMDAFGSLGNMLGRGWDLSRGIIRQTGWTEIAKLRRIVAELPQLEEIVLTLGRMQASDDEEKTMETIFAPVSRLEEELREIRTPWVPAQTRGVERSGDIARMLPSEAAYLGHPTLRLLWHARRAERALITYRVEGIELERHAVEVEVQEEMEREVSRPQRGPIIVALDTSGSMAGAPELVAKALVLEALRRANLEKRRCYVYAYGGPNDVVEHELAVSDEGIGRLLQFLGFSFHGGTDIGAVHRVLERLEDDAWTKADVLIVSDGEWRAPADLSSAVQIAKEENHRFHGVQVGSSLQSGMHTICDPVHIFKDWLALHSATNR</sequence>
<proteinExistence type="predicted"/>
<evidence type="ECO:0000313" key="3">
    <source>
        <dbReference type="Proteomes" id="UP000321595"/>
    </source>
</evidence>
<dbReference type="PANTHER" id="PTHR36846:SF1">
    <property type="entry name" value="PROTEIN VIAA"/>
    <property type="match status" value="1"/>
</dbReference>
<protein>
    <submittedName>
        <fullName evidence="2">VWA domain-containing protein</fullName>
    </submittedName>
</protein>
<feature type="domain" description="VWFA" evidence="1">
    <location>
        <begin position="333"/>
        <end position="493"/>
    </location>
</feature>
<reference evidence="2 3" key="1">
    <citation type="submission" date="2019-08" db="EMBL/GenBank/DDBJ databases">
        <authorList>
            <person name="Liang Q."/>
        </authorList>
    </citation>
    <scope>NUCLEOTIDE SEQUENCE [LARGE SCALE GENOMIC DNA]</scope>
    <source>
        <strain evidence="2 3">V1718</strain>
    </source>
</reference>
<dbReference type="EMBL" id="CP042467">
    <property type="protein sequence ID" value="QED29957.1"/>
    <property type="molecule type" value="Genomic_DNA"/>
</dbReference>
<dbReference type="SMART" id="SM00327">
    <property type="entry name" value="VWA"/>
    <property type="match status" value="1"/>
</dbReference>
<dbReference type="GO" id="GO:0005829">
    <property type="term" value="C:cytosol"/>
    <property type="evidence" value="ECO:0007669"/>
    <property type="project" value="TreeGrafter"/>
</dbReference>